<proteinExistence type="inferred from homology"/>
<evidence type="ECO:0000259" key="6">
    <source>
        <dbReference type="PROSITE" id="PS50931"/>
    </source>
</evidence>
<evidence type="ECO:0000256" key="4">
    <source>
        <dbReference type="ARBA" id="ARBA00023125"/>
    </source>
</evidence>
<evidence type="ECO:0000256" key="3">
    <source>
        <dbReference type="ARBA" id="ARBA00023015"/>
    </source>
</evidence>
<dbReference type="InterPro" id="IPR000847">
    <property type="entry name" value="LysR_HTH_N"/>
</dbReference>
<dbReference type="InterPro" id="IPR036388">
    <property type="entry name" value="WH-like_DNA-bd_sf"/>
</dbReference>
<dbReference type="GO" id="GO:0003677">
    <property type="term" value="F:DNA binding"/>
    <property type="evidence" value="ECO:0007669"/>
    <property type="project" value="UniProtKB-KW"/>
</dbReference>
<dbReference type="Gene3D" id="3.40.190.10">
    <property type="entry name" value="Periplasmic binding protein-like II"/>
    <property type="match status" value="2"/>
</dbReference>
<evidence type="ECO:0000256" key="2">
    <source>
        <dbReference type="ARBA" id="ARBA00009437"/>
    </source>
</evidence>
<keyword evidence="3" id="KW-0805">Transcription regulation</keyword>
<dbReference type="AlphaFoldDB" id="A0A4Y9M394"/>
<dbReference type="InterPro" id="IPR036390">
    <property type="entry name" value="WH_DNA-bd_sf"/>
</dbReference>
<dbReference type="InterPro" id="IPR005119">
    <property type="entry name" value="LysR_subst-bd"/>
</dbReference>
<gene>
    <name evidence="7" type="ORF">E4K65_05170</name>
</gene>
<sequence>MSRLPPVLNKASAVSAYPCHDPSLPWTAIARQRRLSYDMPTSILIPLRYGMDLRHLRYFVMVAEEGHITRAAERLGIQQPPLSRQISQMERELKVQLFRRLPRGVSLTSAGQAFFSEAKAILSRLDHAVETAQRTARGEQGTLCIGIAPTAPFNPLVPLAIRSFRETFPRVSLILQEGLSNEIVGQFEREQMDVAFVRARQIHAEGVSVAALQEEPLVAALPSRHTLARTRTKPLQLRSLSSDSFIMIGPPGTGLYDETVAACRAAGFVPRLGQPAPRITSTLGLVAAGLGIALVPSTLQGARMTGVVYRRLQDPTPKAFLGLAWRRSNPSPILRNFLGLVRGMAERRAPEHHRAAKTANDDRSRT</sequence>
<evidence type="ECO:0000313" key="7">
    <source>
        <dbReference type="EMBL" id="TFV49595.1"/>
    </source>
</evidence>
<dbReference type="GO" id="GO:0032993">
    <property type="term" value="C:protein-DNA complex"/>
    <property type="evidence" value="ECO:0007669"/>
    <property type="project" value="TreeGrafter"/>
</dbReference>
<dbReference type="Pfam" id="PF03466">
    <property type="entry name" value="LysR_substrate"/>
    <property type="match status" value="1"/>
</dbReference>
<dbReference type="SUPFAM" id="SSF46785">
    <property type="entry name" value="Winged helix' DNA-binding domain"/>
    <property type="match status" value="1"/>
</dbReference>
<dbReference type="SUPFAM" id="SSF53850">
    <property type="entry name" value="Periplasmic binding protein-like II"/>
    <property type="match status" value="1"/>
</dbReference>
<dbReference type="PANTHER" id="PTHR30346:SF30">
    <property type="entry name" value="SMALL NEUTRAL PROTEASE REGULATORY PROTEIN"/>
    <property type="match status" value="1"/>
</dbReference>
<comment type="function">
    <text evidence="1">NodD regulates the expression of the nodABCFE genes which encode other nodulation proteins. NodD is also a negative regulator of its own expression. Binds flavonoids as inducers.</text>
</comment>
<feature type="domain" description="HTH lysR-type" evidence="6">
    <location>
        <begin position="51"/>
        <end position="108"/>
    </location>
</feature>
<name>A0A4Y9M394_9BRAD</name>
<dbReference type="Gene3D" id="1.10.10.10">
    <property type="entry name" value="Winged helix-like DNA-binding domain superfamily/Winged helix DNA-binding domain"/>
    <property type="match status" value="1"/>
</dbReference>
<dbReference type="PANTHER" id="PTHR30346">
    <property type="entry name" value="TRANSCRIPTIONAL DUAL REGULATOR HCAR-RELATED"/>
    <property type="match status" value="1"/>
</dbReference>
<dbReference type="Proteomes" id="UP000297966">
    <property type="component" value="Unassembled WGS sequence"/>
</dbReference>
<dbReference type="PRINTS" id="PR00039">
    <property type="entry name" value="HTHLYSR"/>
</dbReference>
<dbReference type="Pfam" id="PF00126">
    <property type="entry name" value="HTH_1"/>
    <property type="match status" value="1"/>
</dbReference>
<comment type="similarity">
    <text evidence="2">Belongs to the LysR transcriptional regulatory family.</text>
</comment>
<keyword evidence="4" id="KW-0238">DNA-binding</keyword>
<evidence type="ECO:0000313" key="8">
    <source>
        <dbReference type="Proteomes" id="UP000297966"/>
    </source>
</evidence>
<dbReference type="FunFam" id="1.10.10.10:FF:000001">
    <property type="entry name" value="LysR family transcriptional regulator"/>
    <property type="match status" value="1"/>
</dbReference>
<dbReference type="OrthoDB" id="9795022at2"/>
<evidence type="ECO:0000256" key="5">
    <source>
        <dbReference type="ARBA" id="ARBA00023163"/>
    </source>
</evidence>
<reference evidence="7 8" key="1">
    <citation type="submission" date="2019-03" db="EMBL/GenBank/DDBJ databases">
        <title>Bradyrhizobium diversity isolated from nodules of Chamaecrista fasciculata.</title>
        <authorList>
            <person name="Klepa M.S."/>
            <person name="Urquiaga M.O."/>
            <person name="Hungria M."/>
            <person name="Delamuta J.R."/>
        </authorList>
    </citation>
    <scope>NUCLEOTIDE SEQUENCE [LARGE SCALE GENOMIC DNA]</scope>
    <source>
        <strain evidence="7 8">CNPSo 3448</strain>
    </source>
</reference>
<accession>A0A4Y9M394</accession>
<organism evidence="7 8">
    <name type="scientific">Bradyrhizobium niftali</name>
    <dbReference type="NCBI Taxonomy" id="2560055"/>
    <lineage>
        <taxon>Bacteria</taxon>
        <taxon>Pseudomonadati</taxon>
        <taxon>Pseudomonadota</taxon>
        <taxon>Alphaproteobacteria</taxon>
        <taxon>Hyphomicrobiales</taxon>
        <taxon>Nitrobacteraceae</taxon>
        <taxon>Bradyrhizobium</taxon>
    </lineage>
</organism>
<keyword evidence="8" id="KW-1185">Reference proteome</keyword>
<dbReference type="EMBL" id="SPQT01000002">
    <property type="protein sequence ID" value="TFV49595.1"/>
    <property type="molecule type" value="Genomic_DNA"/>
</dbReference>
<dbReference type="GO" id="GO:0003700">
    <property type="term" value="F:DNA-binding transcription factor activity"/>
    <property type="evidence" value="ECO:0007669"/>
    <property type="project" value="InterPro"/>
</dbReference>
<keyword evidence="5" id="KW-0804">Transcription</keyword>
<comment type="caution">
    <text evidence="7">The sequence shown here is derived from an EMBL/GenBank/DDBJ whole genome shotgun (WGS) entry which is preliminary data.</text>
</comment>
<protein>
    <submittedName>
        <fullName evidence="7">LysR family transcriptional regulator</fullName>
    </submittedName>
</protein>
<evidence type="ECO:0000256" key="1">
    <source>
        <dbReference type="ARBA" id="ARBA00003502"/>
    </source>
</evidence>
<dbReference type="PROSITE" id="PS50931">
    <property type="entry name" value="HTH_LYSR"/>
    <property type="match status" value="1"/>
</dbReference>